<dbReference type="RefSeq" id="WP_379721995.1">
    <property type="nucleotide sequence ID" value="NZ_JBHRYJ010000001.1"/>
</dbReference>
<accession>A0ABV7VCZ2</accession>
<organism evidence="2 3">
    <name type="scientific">Ferrovibrio xuzhouensis</name>
    <dbReference type="NCBI Taxonomy" id="1576914"/>
    <lineage>
        <taxon>Bacteria</taxon>
        <taxon>Pseudomonadati</taxon>
        <taxon>Pseudomonadota</taxon>
        <taxon>Alphaproteobacteria</taxon>
        <taxon>Rhodospirillales</taxon>
        <taxon>Rhodospirillaceae</taxon>
        <taxon>Ferrovibrio</taxon>
    </lineage>
</organism>
<evidence type="ECO:0000313" key="3">
    <source>
        <dbReference type="Proteomes" id="UP001595711"/>
    </source>
</evidence>
<evidence type="ECO:0000256" key="1">
    <source>
        <dbReference type="SAM" id="MobiDB-lite"/>
    </source>
</evidence>
<name>A0ABV7VCZ2_9PROT</name>
<sequence>MFLIPKPGLIVIDPATHKALPAEGKTVVGDASYWHRRLIDKDVTAGGAPQSSAAPVKPPAGKSPAAK</sequence>
<evidence type="ECO:0000313" key="2">
    <source>
        <dbReference type="EMBL" id="MFC3674661.1"/>
    </source>
</evidence>
<protein>
    <submittedName>
        <fullName evidence="2">DUF2635 domain-containing protein</fullName>
    </submittedName>
</protein>
<comment type="caution">
    <text evidence="2">The sequence shown here is derived from an EMBL/GenBank/DDBJ whole genome shotgun (WGS) entry which is preliminary data.</text>
</comment>
<reference evidence="3" key="1">
    <citation type="journal article" date="2019" name="Int. J. Syst. Evol. Microbiol.">
        <title>The Global Catalogue of Microorganisms (GCM) 10K type strain sequencing project: providing services to taxonomists for standard genome sequencing and annotation.</title>
        <authorList>
            <consortium name="The Broad Institute Genomics Platform"/>
            <consortium name="The Broad Institute Genome Sequencing Center for Infectious Disease"/>
            <person name="Wu L."/>
            <person name="Ma J."/>
        </authorList>
    </citation>
    <scope>NUCLEOTIDE SEQUENCE [LARGE SCALE GENOMIC DNA]</scope>
    <source>
        <strain evidence="3">KCTC 42182</strain>
    </source>
</reference>
<gene>
    <name evidence="2" type="ORF">ACFOOQ_03840</name>
</gene>
<dbReference type="Pfam" id="PF10948">
    <property type="entry name" value="DUF2635"/>
    <property type="match status" value="1"/>
</dbReference>
<proteinExistence type="predicted"/>
<dbReference type="InterPro" id="IPR024400">
    <property type="entry name" value="DUF2635"/>
</dbReference>
<keyword evidence="3" id="KW-1185">Reference proteome</keyword>
<feature type="region of interest" description="Disordered" evidence="1">
    <location>
        <begin position="44"/>
        <end position="67"/>
    </location>
</feature>
<dbReference type="Proteomes" id="UP001595711">
    <property type="component" value="Unassembled WGS sequence"/>
</dbReference>
<dbReference type="EMBL" id="JBHRYJ010000001">
    <property type="protein sequence ID" value="MFC3674661.1"/>
    <property type="molecule type" value="Genomic_DNA"/>
</dbReference>